<accession>A0A0H5PXN2</accession>
<sequence length="51" mass="5222">MFLTACAIVIVVKDDDGHLMNPKEIPPGAATPGGLVCLRQTGLVGLCAAIM</sequence>
<protein>
    <submittedName>
        <fullName evidence="1">Uncharacterized protein</fullName>
    </submittedName>
</protein>
<reference evidence="1" key="1">
    <citation type="submission" date="2015-06" db="EMBL/GenBank/DDBJ databases">
        <authorList>
            <person name="Joergensen T."/>
        </authorList>
    </citation>
    <scope>NUCLEOTIDE SEQUENCE</scope>
    <source>
        <plasmid evidence="1">pRGRH0268</plasmid>
    </source>
</reference>
<dbReference type="AlphaFoldDB" id="A0A0H5PXN2"/>
<dbReference type="EMBL" id="LN852940">
    <property type="protein sequence ID" value="CRY94506.1"/>
    <property type="molecule type" value="Genomic_DNA"/>
</dbReference>
<evidence type="ECO:0000313" key="1">
    <source>
        <dbReference type="EMBL" id="CRY94506.1"/>
    </source>
</evidence>
<keyword evidence="1" id="KW-0614">Plasmid</keyword>
<name>A0A0H5PXN2_9ZZZZ</name>
<reference evidence="1" key="2">
    <citation type="submission" date="2015-07" db="EMBL/GenBank/DDBJ databases">
        <title>Plasmids, circular viruses and viroids from rat gut.</title>
        <authorList>
            <person name="Jorgensen T.J."/>
            <person name="Hansen M.A."/>
            <person name="Xu Z."/>
            <person name="Tabak M.A."/>
            <person name="Sorensen S.J."/>
            <person name="Hansen L.H."/>
        </authorList>
    </citation>
    <scope>NUCLEOTIDE SEQUENCE</scope>
    <source>
        <plasmid evidence="1">pRGRH0268</plasmid>
    </source>
</reference>
<geneLocation type="plasmid" evidence="1">
    <name>pRGRH0268</name>
</geneLocation>
<organism evidence="1">
    <name type="scientific">uncultured prokaryote</name>
    <dbReference type="NCBI Taxonomy" id="198431"/>
    <lineage>
        <taxon>unclassified sequences</taxon>
        <taxon>environmental samples</taxon>
    </lineage>
</organism>
<proteinExistence type="predicted"/>